<dbReference type="AlphaFoldDB" id="A0AAE1RRX3"/>
<sequence>MTEASTSKVQHVPTKDISQRNIPPTTVTPVPMIDTEVGATQATRKLTLSNGNVENAMTEPKRNNRALNRVTKAAKEKKGIMPLKGAGAPKTKKRKQPPPQPQWIAEGIPDNQVGISMAPVTLPAESVTQKDTDIAPDINISRILVRRGVRVYNRGRM</sequence>
<organism evidence="2 3">
    <name type="scientific">Anisodus tanguticus</name>
    <dbReference type="NCBI Taxonomy" id="243964"/>
    <lineage>
        <taxon>Eukaryota</taxon>
        <taxon>Viridiplantae</taxon>
        <taxon>Streptophyta</taxon>
        <taxon>Embryophyta</taxon>
        <taxon>Tracheophyta</taxon>
        <taxon>Spermatophyta</taxon>
        <taxon>Magnoliopsida</taxon>
        <taxon>eudicotyledons</taxon>
        <taxon>Gunneridae</taxon>
        <taxon>Pentapetalae</taxon>
        <taxon>asterids</taxon>
        <taxon>lamiids</taxon>
        <taxon>Solanales</taxon>
        <taxon>Solanaceae</taxon>
        <taxon>Solanoideae</taxon>
        <taxon>Hyoscyameae</taxon>
        <taxon>Anisodus</taxon>
    </lineage>
</organism>
<reference evidence="2" key="1">
    <citation type="submission" date="2023-12" db="EMBL/GenBank/DDBJ databases">
        <title>Genome assembly of Anisodus tanguticus.</title>
        <authorList>
            <person name="Wang Y.-J."/>
        </authorList>
    </citation>
    <scope>NUCLEOTIDE SEQUENCE</scope>
    <source>
        <strain evidence="2">KB-2021</strain>
        <tissue evidence="2">Leaf</tissue>
    </source>
</reference>
<evidence type="ECO:0000313" key="2">
    <source>
        <dbReference type="EMBL" id="KAK4356550.1"/>
    </source>
</evidence>
<gene>
    <name evidence="2" type="ORF">RND71_025521</name>
</gene>
<proteinExistence type="predicted"/>
<evidence type="ECO:0000313" key="3">
    <source>
        <dbReference type="Proteomes" id="UP001291623"/>
    </source>
</evidence>
<dbReference type="EMBL" id="JAVYJV010000013">
    <property type="protein sequence ID" value="KAK4356550.1"/>
    <property type="molecule type" value="Genomic_DNA"/>
</dbReference>
<feature type="region of interest" description="Disordered" evidence="1">
    <location>
        <begin position="73"/>
        <end position="105"/>
    </location>
</feature>
<comment type="caution">
    <text evidence="2">The sequence shown here is derived from an EMBL/GenBank/DDBJ whole genome shotgun (WGS) entry which is preliminary data.</text>
</comment>
<name>A0AAE1RRX3_9SOLA</name>
<accession>A0AAE1RRX3</accession>
<evidence type="ECO:0000256" key="1">
    <source>
        <dbReference type="SAM" id="MobiDB-lite"/>
    </source>
</evidence>
<protein>
    <submittedName>
        <fullName evidence="2">Uncharacterized protein</fullName>
    </submittedName>
</protein>
<keyword evidence="3" id="KW-1185">Reference proteome</keyword>
<feature type="region of interest" description="Disordered" evidence="1">
    <location>
        <begin position="1"/>
        <end position="31"/>
    </location>
</feature>
<dbReference type="Proteomes" id="UP001291623">
    <property type="component" value="Unassembled WGS sequence"/>
</dbReference>